<accession>A0A7X0HVF5</accession>
<proteinExistence type="predicted"/>
<dbReference type="AlphaFoldDB" id="A0A7X0HVF5"/>
<keyword evidence="2" id="KW-0812">Transmembrane</keyword>
<comment type="caution">
    <text evidence="3">The sequence shown here is derived from an EMBL/GenBank/DDBJ whole genome shotgun (WGS) entry which is preliminary data.</text>
</comment>
<reference evidence="3 4" key="1">
    <citation type="submission" date="2020-08" db="EMBL/GenBank/DDBJ databases">
        <title>Genomic Encyclopedia of Type Strains, Phase IV (KMG-IV): sequencing the most valuable type-strain genomes for metagenomic binning, comparative biology and taxonomic classification.</title>
        <authorList>
            <person name="Goeker M."/>
        </authorList>
    </citation>
    <scope>NUCLEOTIDE SEQUENCE [LARGE SCALE GENOMIC DNA]</scope>
    <source>
        <strain evidence="3 4">DSM 5391</strain>
    </source>
</reference>
<dbReference type="PANTHER" id="PTHR46401">
    <property type="entry name" value="GLYCOSYLTRANSFERASE WBBK-RELATED"/>
    <property type="match status" value="1"/>
</dbReference>
<dbReference type="Pfam" id="PF13692">
    <property type="entry name" value="Glyco_trans_1_4"/>
    <property type="match status" value="1"/>
</dbReference>
<keyword evidence="2" id="KW-1133">Transmembrane helix</keyword>
<dbReference type="GO" id="GO:0016757">
    <property type="term" value="F:glycosyltransferase activity"/>
    <property type="evidence" value="ECO:0007669"/>
    <property type="project" value="TreeGrafter"/>
</dbReference>
<dbReference type="RefSeq" id="WP_184529671.1">
    <property type="nucleotide sequence ID" value="NZ_JACHGK010000024.1"/>
</dbReference>
<gene>
    <name evidence="3" type="ORF">HNR53_004265</name>
</gene>
<name>A0A7X0HVF5_9BACI</name>
<dbReference type="PANTHER" id="PTHR46401:SF2">
    <property type="entry name" value="GLYCOSYLTRANSFERASE WBBK-RELATED"/>
    <property type="match status" value="1"/>
</dbReference>
<dbReference type="SUPFAM" id="SSF53756">
    <property type="entry name" value="UDP-Glycosyltransferase/glycogen phosphorylase"/>
    <property type="match status" value="1"/>
</dbReference>
<keyword evidence="1 3" id="KW-0808">Transferase</keyword>
<dbReference type="EMBL" id="JACHGK010000024">
    <property type="protein sequence ID" value="MBB6447579.1"/>
    <property type="molecule type" value="Genomic_DNA"/>
</dbReference>
<sequence length="386" mass="43973">MNIAFVGTLVNPEIIMKYSGGSIAGNKYQFGITSQLGKNNKLNKFIILPYASFPRTKKIFISSRYLENKYRDGYVVPYLNIFGLKQILCSINLTLMLGKWALKTRKEKNRVILIYNTMSFMCIPVLLISTFFNIKKVAIIADLPPKFQDKFSDKLEAKFEINSIKKFNGIVQITKHIVDDFAPGMQNIIIEGGGFGSKSNLLKVNRNNKIILYTGALDDNSGIEILLESFKRLKDEDARLIIAGKGKFEGLVSSYERSDNRINYLGYITNEEAVNLQNEANILVCPRIPDGYVTKYTFPSKIMEYLLTGNKVICFSLEGIPKEYNEYIIFPKENSILGLLEVMANTLSLPHQINQKQIEFIKKKCWENNSKNVLDFLEGIVENDEQ</sequence>
<evidence type="ECO:0000313" key="4">
    <source>
        <dbReference type="Proteomes" id="UP000531594"/>
    </source>
</evidence>
<dbReference type="Gene3D" id="3.40.50.2000">
    <property type="entry name" value="Glycogen Phosphorylase B"/>
    <property type="match status" value="1"/>
</dbReference>
<evidence type="ECO:0000256" key="2">
    <source>
        <dbReference type="SAM" id="Phobius"/>
    </source>
</evidence>
<dbReference type="Proteomes" id="UP000531594">
    <property type="component" value="Unassembled WGS sequence"/>
</dbReference>
<organism evidence="3 4">
    <name type="scientific">Bacillus benzoevorans</name>
    <dbReference type="NCBI Taxonomy" id="1456"/>
    <lineage>
        <taxon>Bacteria</taxon>
        <taxon>Bacillati</taxon>
        <taxon>Bacillota</taxon>
        <taxon>Bacilli</taxon>
        <taxon>Bacillales</taxon>
        <taxon>Bacillaceae</taxon>
        <taxon>Bacillus</taxon>
    </lineage>
</organism>
<feature type="transmembrane region" description="Helical" evidence="2">
    <location>
        <begin position="112"/>
        <end position="132"/>
    </location>
</feature>
<evidence type="ECO:0000313" key="3">
    <source>
        <dbReference type="EMBL" id="MBB6447579.1"/>
    </source>
</evidence>
<keyword evidence="4" id="KW-1185">Reference proteome</keyword>
<protein>
    <submittedName>
        <fullName evidence="3">Glycosyltransferase involved in cell wall biosynthesis</fullName>
    </submittedName>
</protein>
<keyword evidence="2" id="KW-0472">Membrane</keyword>
<evidence type="ECO:0000256" key="1">
    <source>
        <dbReference type="ARBA" id="ARBA00022679"/>
    </source>
</evidence>